<dbReference type="RefSeq" id="WP_021102392.1">
    <property type="nucleotide sequence ID" value="NZ_KE557314.1"/>
</dbReference>
<accession>S9Q7F7</accession>
<proteinExistence type="predicted"/>
<dbReference type="OrthoDB" id="7870971at2"/>
<evidence type="ECO:0000313" key="1">
    <source>
        <dbReference type="EMBL" id="EPX77321.1"/>
    </source>
</evidence>
<name>S9Q7F7_9RHOB</name>
<dbReference type="Proteomes" id="UP000015351">
    <property type="component" value="Unassembled WGS sequence"/>
</dbReference>
<dbReference type="HOGENOM" id="CLU_120481_0_0_5"/>
<dbReference type="AlphaFoldDB" id="S9Q7F7"/>
<dbReference type="STRING" id="1123360.thalar_03043"/>
<keyword evidence="1" id="KW-0282">Flagellum</keyword>
<keyword evidence="1" id="KW-0067">ATP-binding</keyword>
<dbReference type="EMBL" id="AONI01000015">
    <property type="protein sequence ID" value="EPX77321.1"/>
    <property type="molecule type" value="Genomic_DNA"/>
</dbReference>
<keyword evidence="1" id="KW-0547">Nucleotide-binding</keyword>
<keyword evidence="1" id="KW-0966">Cell projection</keyword>
<organism evidence="1 2">
    <name type="scientific">Litoreibacter arenae DSM 19593</name>
    <dbReference type="NCBI Taxonomy" id="1123360"/>
    <lineage>
        <taxon>Bacteria</taxon>
        <taxon>Pseudomonadati</taxon>
        <taxon>Pseudomonadota</taxon>
        <taxon>Alphaproteobacteria</taxon>
        <taxon>Rhodobacterales</taxon>
        <taxon>Roseobacteraceae</taxon>
        <taxon>Litoreibacter</taxon>
    </lineage>
</organism>
<sequence>MTKATVFEDFSSDAESPHVTTKVVQADPQQLRGSFDEGYKCGWQDASDAADDQDRDVREALSSALQALNFTYFEARQHIMQSVRPILEAMTDAVLPELLARSLGGRVVEILNDLADATMPPITVACAPECEAMLRELVTETVKFPIEVKVEPTLSPAQAVLQLKGGEVRIDLDATIEAVRECIDTFFETSKARGPVHA</sequence>
<reference evidence="2" key="1">
    <citation type="journal article" date="2013" name="Stand. Genomic Sci.">
        <title>Genome sequence of the Litoreibacter arenae type strain (DSM 19593(T)), a member of the Roseobacter clade isolated from sea sand.</title>
        <authorList>
            <person name="Riedel T."/>
            <person name="Fiebig A."/>
            <person name="Petersen J."/>
            <person name="Gronow S."/>
            <person name="Kyrpides N.C."/>
            <person name="Goker M."/>
            <person name="Klenk H.P."/>
        </authorList>
    </citation>
    <scope>NUCLEOTIDE SEQUENCE [LARGE SCALE GENOMIC DNA]</scope>
    <source>
        <strain evidence="2">DSM 19593</strain>
    </source>
</reference>
<comment type="caution">
    <text evidence="1">The sequence shown here is derived from an EMBL/GenBank/DDBJ whole genome shotgun (WGS) entry which is preliminary data.</text>
</comment>
<dbReference type="GO" id="GO:0005524">
    <property type="term" value="F:ATP binding"/>
    <property type="evidence" value="ECO:0007669"/>
    <property type="project" value="UniProtKB-KW"/>
</dbReference>
<evidence type="ECO:0000313" key="2">
    <source>
        <dbReference type="Proteomes" id="UP000015351"/>
    </source>
</evidence>
<dbReference type="eggNOG" id="COG1317">
    <property type="taxonomic scope" value="Bacteria"/>
</dbReference>
<keyword evidence="1" id="KW-0969">Cilium</keyword>
<protein>
    <submittedName>
        <fullName evidence="1">ABC transporter, ATP-binding protein, flagellar, putative</fullName>
    </submittedName>
</protein>
<gene>
    <name evidence="1" type="ORF">thalar_03043</name>
</gene>
<keyword evidence="2" id="KW-1185">Reference proteome</keyword>